<keyword evidence="1" id="KW-1133">Transmembrane helix</keyword>
<evidence type="ECO:0000313" key="3">
    <source>
        <dbReference type="Proteomes" id="UP000535890"/>
    </source>
</evidence>
<dbReference type="Proteomes" id="UP000535890">
    <property type="component" value="Unassembled WGS sequence"/>
</dbReference>
<keyword evidence="1" id="KW-0812">Transmembrane</keyword>
<proteinExistence type="predicted"/>
<dbReference type="EMBL" id="JACCBN010000001">
    <property type="protein sequence ID" value="NYD34662.1"/>
    <property type="molecule type" value="Genomic_DNA"/>
</dbReference>
<keyword evidence="1" id="KW-0472">Membrane</keyword>
<sequence length="66" mass="7508">MPRRRITALVLVGLAIVWLPLNQPVEGPKLLVLSETHAITTADLLSVALVLVAVWLWWSARRRRDR</sequence>
<name>A0A7Y9DSF0_9PSEU</name>
<keyword evidence="3" id="KW-1185">Reference proteome</keyword>
<accession>A0A7Y9DSF0</accession>
<comment type="caution">
    <text evidence="2">The sequence shown here is derived from an EMBL/GenBank/DDBJ whole genome shotgun (WGS) entry which is preliminary data.</text>
</comment>
<dbReference type="RefSeq" id="WP_179792589.1">
    <property type="nucleotide sequence ID" value="NZ_BAABHP010000031.1"/>
</dbReference>
<evidence type="ECO:0000313" key="2">
    <source>
        <dbReference type="EMBL" id="NYD34662.1"/>
    </source>
</evidence>
<reference evidence="2 3" key="1">
    <citation type="submission" date="2020-07" db="EMBL/GenBank/DDBJ databases">
        <title>Sequencing the genomes of 1000 actinobacteria strains.</title>
        <authorList>
            <person name="Klenk H.-P."/>
        </authorList>
    </citation>
    <scope>NUCLEOTIDE SEQUENCE [LARGE SCALE GENOMIC DNA]</scope>
    <source>
        <strain evidence="2 3">DSM 45772</strain>
    </source>
</reference>
<gene>
    <name evidence="2" type="ORF">BJ983_000764</name>
</gene>
<organism evidence="2 3">
    <name type="scientific">Actinomycetospora corticicola</name>
    <dbReference type="NCBI Taxonomy" id="663602"/>
    <lineage>
        <taxon>Bacteria</taxon>
        <taxon>Bacillati</taxon>
        <taxon>Actinomycetota</taxon>
        <taxon>Actinomycetes</taxon>
        <taxon>Pseudonocardiales</taxon>
        <taxon>Pseudonocardiaceae</taxon>
        <taxon>Actinomycetospora</taxon>
    </lineage>
</organism>
<feature type="transmembrane region" description="Helical" evidence="1">
    <location>
        <begin position="38"/>
        <end position="58"/>
    </location>
</feature>
<evidence type="ECO:0000256" key="1">
    <source>
        <dbReference type="SAM" id="Phobius"/>
    </source>
</evidence>
<dbReference type="AlphaFoldDB" id="A0A7Y9DSF0"/>
<protein>
    <submittedName>
        <fullName evidence="2">Uncharacterized protein</fullName>
    </submittedName>
</protein>